<reference evidence="6 7" key="1">
    <citation type="submission" date="2022-12" db="EMBL/GenBank/DDBJ databases">
        <title>Genome Sequence of Deinococcus aquaticus Type Strain PB314.</title>
        <authorList>
            <person name="Albert C."/>
            <person name="Hill J."/>
            <person name="Boren L."/>
            <person name="Scholz-Ng S."/>
            <person name="Fatema N."/>
            <person name="Grosso R."/>
            <person name="Soboslay E."/>
            <person name="Tuohy J."/>
        </authorList>
    </citation>
    <scope>NUCLEOTIDE SEQUENCE [LARGE SCALE GENOMIC DNA]</scope>
    <source>
        <strain evidence="6 7">PB-314</strain>
        <plasmid evidence="6 7">pDATS02</plasmid>
    </source>
</reference>
<evidence type="ECO:0000259" key="5">
    <source>
        <dbReference type="Pfam" id="PF00082"/>
    </source>
</evidence>
<dbReference type="Proteomes" id="UP001217044">
    <property type="component" value="Plasmid pDATS02"/>
</dbReference>
<evidence type="ECO:0000256" key="2">
    <source>
        <dbReference type="ARBA" id="ARBA00022670"/>
    </source>
</evidence>
<keyword evidence="3" id="KW-0378">Hydrolase</keyword>
<dbReference type="InterPro" id="IPR050131">
    <property type="entry name" value="Peptidase_S8_subtilisin-like"/>
</dbReference>
<dbReference type="EMBL" id="CP115167">
    <property type="protein sequence ID" value="WDA60698.1"/>
    <property type="molecule type" value="Genomic_DNA"/>
</dbReference>
<evidence type="ECO:0000256" key="3">
    <source>
        <dbReference type="ARBA" id="ARBA00022801"/>
    </source>
</evidence>
<dbReference type="CDD" id="cd04847">
    <property type="entry name" value="Peptidases_S8_Subtilisin_like_2"/>
    <property type="match status" value="1"/>
</dbReference>
<dbReference type="PANTHER" id="PTHR43806">
    <property type="entry name" value="PEPTIDASE S8"/>
    <property type="match status" value="1"/>
</dbReference>
<keyword evidence="7" id="KW-1185">Reference proteome</keyword>
<dbReference type="InterPro" id="IPR036852">
    <property type="entry name" value="Peptidase_S8/S53_dom_sf"/>
</dbReference>
<dbReference type="RefSeq" id="WP_273991445.1">
    <property type="nucleotide sequence ID" value="NZ_BAABQT010000016.1"/>
</dbReference>
<sequence length="824" mass="91902">MSDTPRDRQHVYLERVGKPLPFSRRGGGGPEPVERDRARHAARLEAALTQAVKASLGQRDPAMQVGLQGTYLDFEFASRDAAKDLLKSLDSKRPGMNLASVHQDDGTGTVRATVAITDAWIPRLTQKITDYRDKETRGGNPQNAPLITNIEGIRHAALLSIFVGDRSRLPPPNESIWWEIWIRRDTREEFTELARRAELNVSSTTLTFPDREILLVEGTMDTLSRIFVNSLMMTEVRLALDTPSAFINMRNDEQVEWSDEAAQRLLPPDPMVRSSVLILDSGVNRSHPLIAPYLDPKHWDAWHPAWGPDDMARYEGHGTAMAGLALHGDLEGFLKATTHMQHNHVLESVKILPPAGANPKHLYGRITQDAVLQMEAINPEHWRVTCLAVTAIDDAKGGRPTAWSAAIDQLASGADDEPQRLIVVSAGNSQPTTKDVLGNYLDFADLSQVHSPAQAWNALTVGAYTERTNVVDARYAHWSLVAPFGDLSPTSSTSQSWHEQWPIKPDVVLEGGNLIANAAMAAHAPHSDVRLLTTDFDLPTAQFREFGDTSAAAALASQMAARLASANPHYWPETVRGMLVHSADWTDAMKGHRVHPPLSGNRLLLRRYGYGVPNLDRALQSASNDLTMVIQDSLRPFKFEDGRTKTNQMNIHRFPWSSLDLTALEGIEMELRVTLSYFIEPNPSERGFIQRFRYASHGLRFAVKGPLETEETFKARIQHESLPDEGAGIRDAGNEYWELGPKLRTSGSLHSDRWRGDIASLQRCESILIYPVSGWWREKRGGTPEYWDRDARYSLMVSLRAPETDIDIYTPIATALTVPVEIEN</sequence>
<evidence type="ECO:0000313" key="6">
    <source>
        <dbReference type="EMBL" id="WDA60698.1"/>
    </source>
</evidence>
<keyword evidence="2" id="KW-0645">Protease</keyword>
<protein>
    <submittedName>
        <fullName evidence="6">S8 family peptidase</fullName>
    </submittedName>
</protein>
<feature type="domain" description="Peptidase S8/S53" evidence="5">
    <location>
        <begin position="275"/>
        <end position="611"/>
    </location>
</feature>
<gene>
    <name evidence="6" type="ORF">M8445_17170</name>
</gene>
<keyword evidence="6" id="KW-0614">Plasmid</keyword>
<dbReference type="PANTHER" id="PTHR43806:SF11">
    <property type="entry name" value="CEREVISIN-RELATED"/>
    <property type="match status" value="1"/>
</dbReference>
<evidence type="ECO:0000313" key="7">
    <source>
        <dbReference type="Proteomes" id="UP001217044"/>
    </source>
</evidence>
<comment type="similarity">
    <text evidence="1">Belongs to the peptidase S8 family.</text>
</comment>
<dbReference type="InterPro" id="IPR000209">
    <property type="entry name" value="Peptidase_S8/S53_dom"/>
</dbReference>
<geneLocation type="plasmid" evidence="6 7">
    <name>pDATS02</name>
</geneLocation>
<dbReference type="InterPro" id="IPR034074">
    <property type="entry name" value="Y4bN_pept_dom"/>
</dbReference>
<dbReference type="SUPFAM" id="SSF52743">
    <property type="entry name" value="Subtilisin-like"/>
    <property type="match status" value="1"/>
</dbReference>
<proteinExistence type="inferred from homology"/>
<name>A0ABY7V8C3_9DEIO</name>
<organism evidence="6 7">
    <name type="scientific">Deinococcus aquaticus</name>
    <dbReference type="NCBI Taxonomy" id="328692"/>
    <lineage>
        <taxon>Bacteria</taxon>
        <taxon>Thermotogati</taxon>
        <taxon>Deinococcota</taxon>
        <taxon>Deinococci</taxon>
        <taxon>Deinococcales</taxon>
        <taxon>Deinococcaceae</taxon>
        <taxon>Deinococcus</taxon>
    </lineage>
</organism>
<evidence type="ECO:0000256" key="4">
    <source>
        <dbReference type="ARBA" id="ARBA00022825"/>
    </source>
</evidence>
<dbReference type="Gene3D" id="3.40.50.200">
    <property type="entry name" value="Peptidase S8/S53 domain"/>
    <property type="match status" value="1"/>
</dbReference>
<dbReference type="Pfam" id="PF00082">
    <property type="entry name" value="Peptidase_S8"/>
    <property type="match status" value="1"/>
</dbReference>
<evidence type="ECO:0000256" key="1">
    <source>
        <dbReference type="ARBA" id="ARBA00011073"/>
    </source>
</evidence>
<keyword evidence="4" id="KW-0720">Serine protease</keyword>
<accession>A0ABY7V8C3</accession>